<reference evidence="1" key="1">
    <citation type="submission" date="2021-08" db="EMBL/GenBank/DDBJ databases">
        <title>The first chromosome-level gecko genome reveals the dynamic sex chromosomes of Neotropical dwarf geckos (Sphaerodactylidae: Sphaerodactylus).</title>
        <authorList>
            <person name="Pinto B.J."/>
            <person name="Keating S.E."/>
            <person name="Gamble T."/>
        </authorList>
    </citation>
    <scope>NUCLEOTIDE SEQUENCE</scope>
    <source>
        <strain evidence="1">TG3544</strain>
    </source>
</reference>
<organism evidence="1 2">
    <name type="scientific">Sphaerodactylus townsendi</name>
    <dbReference type="NCBI Taxonomy" id="933632"/>
    <lineage>
        <taxon>Eukaryota</taxon>
        <taxon>Metazoa</taxon>
        <taxon>Chordata</taxon>
        <taxon>Craniata</taxon>
        <taxon>Vertebrata</taxon>
        <taxon>Euteleostomi</taxon>
        <taxon>Lepidosauria</taxon>
        <taxon>Squamata</taxon>
        <taxon>Bifurcata</taxon>
        <taxon>Gekkota</taxon>
        <taxon>Sphaerodactylidae</taxon>
        <taxon>Sphaerodactylus</taxon>
    </lineage>
</organism>
<name>A0ACB8ECZ5_9SAUR</name>
<sequence length="180" mass="20214">MYKVQVMYIFSHTHIDMFGVKYSDYTSITPIFAIQLLSYLCIQYALPKSLSVARLAINVMGTLLTVLTQAKRFTFFMPTLPCLVSFCQAFPPLYEDIVSLLIQIGQVCASDVATVTRDFDPIITRLQQLKEKPSERARLLKEPACKTEARDSGSLDPNMQLCHCVESTFIDIINMSVGGV</sequence>
<dbReference type="EMBL" id="CM037629">
    <property type="protein sequence ID" value="KAH7990127.1"/>
    <property type="molecule type" value="Genomic_DNA"/>
</dbReference>
<keyword evidence="2" id="KW-1185">Reference proteome</keyword>
<comment type="caution">
    <text evidence="1">The sequence shown here is derived from an EMBL/GenBank/DDBJ whole genome shotgun (WGS) entry which is preliminary data.</text>
</comment>
<dbReference type="Proteomes" id="UP000827872">
    <property type="component" value="Linkage Group LG16"/>
</dbReference>
<gene>
    <name evidence="1" type="primary">INTS2_1</name>
    <name evidence="1" type="ORF">K3G42_003144</name>
</gene>
<evidence type="ECO:0000313" key="2">
    <source>
        <dbReference type="Proteomes" id="UP000827872"/>
    </source>
</evidence>
<evidence type="ECO:0000313" key="1">
    <source>
        <dbReference type="EMBL" id="KAH7990127.1"/>
    </source>
</evidence>
<protein>
    <submittedName>
        <fullName evidence="1">Integrator complex subunit 2</fullName>
    </submittedName>
</protein>
<proteinExistence type="predicted"/>
<accession>A0ACB8ECZ5</accession>